<dbReference type="eggNOG" id="COG2930">
    <property type="taxonomic scope" value="Bacteria"/>
</dbReference>
<comment type="caution">
    <text evidence="3">The sequence shown here is derived from an EMBL/GenBank/DDBJ whole genome shotgun (WGS) entry which is preliminary data.</text>
</comment>
<dbReference type="PATRIC" id="fig|1265313.6.peg.1223"/>
<proteinExistence type="predicted"/>
<sequence>MTRHLFTTLTLCLGLSLSAFVQADDKYADALDAFQRAGETDTFFETAYGYALFPTIGKGGIGIGGAHGKGRVYAQGEYVGDVKMTQLTLGFQLGGQAYSQIIFFEDRRAFEMFTSGNFEFSAQATAVALTAGVSAEASTGGGTSAGASGGQHNASTVHGGYRKGMAIFTIAKGGLMYEASLGGQKFSYTPLGV</sequence>
<evidence type="ECO:0000256" key="1">
    <source>
        <dbReference type="SAM" id="SignalP"/>
    </source>
</evidence>
<dbReference type="InterPro" id="IPR007461">
    <property type="entry name" value="Ysc84_actin-binding"/>
</dbReference>
<evidence type="ECO:0000259" key="2">
    <source>
        <dbReference type="Pfam" id="PF04366"/>
    </source>
</evidence>
<evidence type="ECO:0000313" key="3">
    <source>
        <dbReference type="EMBL" id="KGE04144.1"/>
    </source>
</evidence>
<dbReference type="RefSeq" id="WP_035517504.1">
    <property type="nucleotide sequence ID" value="NZ_KN234781.1"/>
</dbReference>
<dbReference type="Pfam" id="PF04366">
    <property type="entry name" value="Ysc84"/>
    <property type="match status" value="1"/>
</dbReference>
<dbReference type="OrthoDB" id="5405772at2"/>
<dbReference type="Proteomes" id="UP000029640">
    <property type="component" value="Unassembled WGS sequence"/>
</dbReference>
<protein>
    <recommendedName>
        <fullName evidence="2">Ysc84 actin-binding domain-containing protein</fullName>
    </recommendedName>
</protein>
<accession>A0A095WZV5</accession>
<dbReference type="AlphaFoldDB" id="A0A095WZV5"/>
<keyword evidence="4" id="KW-1185">Reference proteome</keyword>
<keyword evidence="1" id="KW-0732">Signal</keyword>
<feature type="chain" id="PRO_5001921013" description="Ysc84 actin-binding domain-containing protein" evidence="1">
    <location>
        <begin position="24"/>
        <end position="193"/>
    </location>
</feature>
<evidence type="ECO:0000313" key="4">
    <source>
        <dbReference type="Proteomes" id="UP000029640"/>
    </source>
</evidence>
<organism evidence="3 4">
    <name type="scientific">Pseudohaliea rubra DSM 19751</name>
    <dbReference type="NCBI Taxonomy" id="1265313"/>
    <lineage>
        <taxon>Bacteria</taxon>
        <taxon>Pseudomonadati</taxon>
        <taxon>Pseudomonadota</taxon>
        <taxon>Gammaproteobacteria</taxon>
        <taxon>Cellvibrionales</taxon>
        <taxon>Halieaceae</taxon>
        <taxon>Pseudohaliea</taxon>
    </lineage>
</organism>
<dbReference type="STRING" id="1265313.HRUBRA_01239"/>
<dbReference type="EMBL" id="AUVB01000036">
    <property type="protein sequence ID" value="KGE04144.1"/>
    <property type="molecule type" value="Genomic_DNA"/>
</dbReference>
<dbReference type="HOGENOM" id="CLU_100198_0_0_6"/>
<feature type="signal peptide" evidence="1">
    <location>
        <begin position="1"/>
        <end position="23"/>
    </location>
</feature>
<reference evidence="3 4" key="1">
    <citation type="journal article" date="2014" name="Genome Announc.">
        <title>Genome Sequence of Gammaproteobacterial Pseudohaliea rubra Type Strain DSM 19751, Isolated from Coastal Seawater of the Mediterranean Sea.</title>
        <authorList>
            <person name="Spring S."/>
            <person name="Fiebig A."/>
            <person name="Riedel T."/>
            <person name="Goker M."/>
            <person name="Klenk H.P."/>
        </authorList>
    </citation>
    <scope>NUCLEOTIDE SEQUENCE [LARGE SCALE GENOMIC DNA]</scope>
    <source>
        <strain evidence="3 4">DSM 19751</strain>
    </source>
</reference>
<gene>
    <name evidence="3" type="ORF">HRUBRA_01239</name>
</gene>
<name>A0A095WZV5_9GAMM</name>
<feature type="domain" description="Ysc84 actin-binding" evidence="2">
    <location>
        <begin position="86"/>
        <end position="185"/>
    </location>
</feature>